<dbReference type="InterPro" id="IPR009097">
    <property type="entry name" value="Cyclic_Pdiesterase"/>
</dbReference>
<dbReference type="RefSeq" id="WP_310308499.1">
    <property type="nucleotide sequence ID" value="NZ_BAAAXB010000001.1"/>
</dbReference>
<dbReference type="Pfam" id="PF13563">
    <property type="entry name" value="2_5_RNA_ligase2"/>
    <property type="match status" value="1"/>
</dbReference>
<protein>
    <recommendedName>
        <fullName evidence="3">2'-5' RNA ligase</fullName>
    </recommendedName>
</protein>
<reference evidence="1 2" key="1">
    <citation type="submission" date="2023-07" db="EMBL/GenBank/DDBJ databases">
        <title>Sequencing the genomes of 1000 actinobacteria strains.</title>
        <authorList>
            <person name="Klenk H.-P."/>
        </authorList>
    </citation>
    <scope>NUCLEOTIDE SEQUENCE [LARGE SCALE GENOMIC DNA]</scope>
    <source>
        <strain evidence="1 2">DSM 43749</strain>
    </source>
</reference>
<keyword evidence="2" id="KW-1185">Reference proteome</keyword>
<dbReference type="Proteomes" id="UP001268819">
    <property type="component" value="Unassembled WGS sequence"/>
</dbReference>
<dbReference type="Gene3D" id="3.90.1140.10">
    <property type="entry name" value="Cyclic phosphodiesterase"/>
    <property type="match status" value="1"/>
</dbReference>
<evidence type="ECO:0000313" key="1">
    <source>
        <dbReference type="EMBL" id="MDR6595437.1"/>
    </source>
</evidence>
<proteinExistence type="predicted"/>
<dbReference type="EMBL" id="JAVDSG010000001">
    <property type="protein sequence ID" value="MDR6595437.1"/>
    <property type="molecule type" value="Genomic_DNA"/>
</dbReference>
<evidence type="ECO:0000313" key="2">
    <source>
        <dbReference type="Proteomes" id="UP001268819"/>
    </source>
</evidence>
<name>A0ABU1PXS3_9PSEU</name>
<accession>A0ABU1PXS3</accession>
<sequence length="199" mass="21716">MVGGTMRPVEDLGWADETAVIVPVPAADQVVGRYRRRLDHSAAWGVPAHVTVLYPFVPPHLVDALGVVEVLGGLVEEVEAFECAFRRTAWFGEDVLWLAPEPASPFRRLTEAVWGRFPECPPYGGAVAEAVPHLTVGSTPVGDVAALRDAERELAGALPFRAEIGQVRLIAGGDRPDSWRTVAEWDLRPRRVHSPSEVE</sequence>
<evidence type="ECO:0008006" key="3">
    <source>
        <dbReference type="Google" id="ProtNLM"/>
    </source>
</evidence>
<dbReference type="SUPFAM" id="SSF55144">
    <property type="entry name" value="LigT-like"/>
    <property type="match status" value="1"/>
</dbReference>
<comment type="caution">
    <text evidence="1">The sequence shown here is derived from an EMBL/GenBank/DDBJ whole genome shotgun (WGS) entry which is preliminary data.</text>
</comment>
<gene>
    <name evidence="1" type="ORF">J2S66_003821</name>
</gene>
<organism evidence="1 2">
    <name type="scientific">Saccharothrix longispora</name>
    <dbReference type="NCBI Taxonomy" id="33920"/>
    <lineage>
        <taxon>Bacteria</taxon>
        <taxon>Bacillati</taxon>
        <taxon>Actinomycetota</taxon>
        <taxon>Actinomycetes</taxon>
        <taxon>Pseudonocardiales</taxon>
        <taxon>Pseudonocardiaceae</taxon>
        <taxon>Saccharothrix</taxon>
    </lineage>
</organism>